<organism evidence="1 2">
    <name type="scientific">Musa troglodytarum</name>
    <name type="common">fe'i banana</name>
    <dbReference type="NCBI Taxonomy" id="320322"/>
    <lineage>
        <taxon>Eukaryota</taxon>
        <taxon>Viridiplantae</taxon>
        <taxon>Streptophyta</taxon>
        <taxon>Embryophyta</taxon>
        <taxon>Tracheophyta</taxon>
        <taxon>Spermatophyta</taxon>
        <taxon>Magnoliopsida</taxon>
        <taxon>Liliopsida</taxon>
        <taxon>Zingiberales</taxon>
        <taxon>Musaceae</taxon>
        <taxon>Musa</taxon>
    </lineage>
</organism>
<dbReference type="Proteomes" id="UP001055439">
    <property type="component" value="Chromosome 10"/>
</dbReference>
<dbReference type="EMBL" id="CP097503">
    <property type="protein sequence ID" value="URD78242.1"/>
    <property type="molecule type" value="Genomic_DNA"/>
</dbReference>
<dbReference type="AlphaFoldDB" id="A0A9E7JEZ9"/>
<accession>A0A9E7JEZ9</accession>
<sequence>MNALNETDRTIPGEWHCGFARDLKKDRVSRPCPWPRPCPCPLYRLTGAVRLGATGNARVWQRPQLELSCQRYEEISPGSSKMETELEIGRCIGLVERSHPLSVEEMYAGALLGILDRIRDLERGGDVIEWKRRIWSGVAGGIIGNASSIASVANALLFVAVLGVNVACNEAN</sequence>
<proteinExistence type="predicted"/>
<reference evidence="1" key="1">
    <citation type="submission" date="2022-05" db="EMBL/GenBank/DDBJ databases">
        <title>The Musa troglodytarum L. genome provides insights into the mechanism of non-climacteric behaviour and enrichment of carotenoids.</title>
        <authorList>
            <person name="Wang J."/>
        </authorList>
    </citation>
    <scope>NUCLEOTIDE SEQUENCE</scope>
    <source>
        <tissue evidence="1">Leaf</tissue>
    </source>
</reference>
<protein>
    <submittedName>
        <fullName evidence="1">Uncharacterized protein</fullName>
    </submittedName>
</protein>
<name>A0A9E7JEZ9_9LILI</name>
<evidence type="ECO:0000313" key="1">
    <source>
        <dbReference type="EMBL" id="URD78242.1"/>
    </source>
</evidence>
<gene>
    <name evidence="1" type="ORF">MUK42_19041</name>
</gene>
<evidence type="ECO:0000313" key="2">
    <source>
        <dbReference type="Proteomes" id="UP001055439"/>
    </source>
</evidence>
<dbReference type="OrthoDB" id="10587430at2759"/>
<keyword evidence="2" id="KW-1185">Reference proteome</keyword>